<keyword evidence="3 5" id="KW-1133">Transmembrane helix</keyword>
<dbReference type="Pfam" id="PF01925">
    <property type="entry name" value="TauE"/>
    <property type="match status" value="1"/>
</dbReference>
<accession>G2EDT4</accession>
<dbReference type="AlphaFoldDB" id="G2EDT4"/>
<evidence type="ECO:0000313" key="7">
    <source>
        <dbReference type="Proteomes" id="UP000003730"/>
    </source>
</evidence>
<dbReference type="PATRIC" id="fig|1046627.3.peg.1681"/>
<reference evidence="6 7" key="1">
    <citation type="journal article" date="2008" name="Int. J. Syst. Evol. Microbiol.">
        <title>Bizionia argentinensis sp. nov., isolated from surface marine water in Antarctica.</title>
        <authorList>
            <person name="Bercovich A."/>
            <person name="Vazquez S.C."/>
            <person name="Yankilevich P."/>
            <person name="Coria S.H."/>
            <person name="Foti M."/>
            <person name="Hernandez E."/>
            <person name="Vidal A."/>
            <person name="Ruberto L."/>
            <person name="Melo C."/>
            <person name="Marenssi S."/>
            <person name="Criscuolo M."/>
            <person name="Memoli M."/>
            <person name="Arguelles M."/>
            <person name="Mac Cormack W.P."/>
        </authorList>
    </citation>
    <scope>NUCLEOTIDE SEQUENCE [LARGE SCALE GENOMIC DNA]</scope>
    <source>
        <strain evidence="6 7">JUB59</strain>
    </source>
</reference>
<gene>
    <name evidence="6" type="ORF">BZARG_1750</name>
</gene>
<dbReference type="eggNOG" id="COG0730">
    <property type="taxonomic scope" value="Bacteria"/>
</dbReference>
<dbReference type="InterPro" id="IPR002781">
    <property type="entry name" value="TM_pro_TauE-like"/>
</dbReference>
<comment type="caution">
    <text evidence="6">The sequence shown here is derived from an EMBL/GenBank/DDBJ whole genome shotgun (WGS) entry which is preliminary data.</text>
</comment>
<dbReference type="OrthoDB" id="8559161at2"/>
<dbReference type="Proteomes" id="UP000003730">
    <property type="component" value="Unassembled WGS sequence"/>
</dbReference>
<feature type="transmembrane region" description="Helical" evidence="5">
    <location>
        <begin position="217"/>
        <end position="235"/>
    </location>
</feature>
<keyword evidence="5" id="KW-1003">Cell membrane</keyword>
<keyword evidence="7" id="KW-1185">Reference proteome</keyword>
<evidence type="ECO:0000256" key="4">
    <source>
        <dbReference type="ARBA" id="ARBA00023136"/>
    </source>
</evidence>
<organism evidence="6 7">
    <name type="scientific">Bizionia argentinensis JUB59</name>
    <dbReference type="NCBI Taxonomy" id="1046627"/>
    <lineage>
        <taxon>Bacteria</taxon>
        <taxon>Pseudomonadati</taxon>
        <taxon>Bacteroidota</taxon>
        <taxon>Flavobacteriia</taxon>
        <taxon>Flavobacteriales</taxon>
        <taxon>Flavobacteriaceae</taxon>
        <taxon>Bizionia</taxon>
    </lineage>
</organism>
<feature type="transmembrane region" description="Helical" evidence="5">
    <location>
        <begin position="113"/>
        <end position="131"/>
    </location>
</feature>
<feature type="transmembrane region" description="Helical" evidence="5">
    <location>
        <begin position="151"/>
        <end position="179"/>
    </location>
</feature>
<feature type="transmembrane region" description="Helical" evidence="5">
    <location>
        <begin position="6"/>
        <end position="39"/>
    </location>
</feature>
<protein>
    <recommendedName>
        <fullName evidence="5">Probable membrane transporter protein</fullName>
    </recommendedName>
</protein>
<evidence type="ECO:0000256" key="1">
    <source>
        <dbReference type="ARBA" id="ARBA00004141"/>
    </source>
</evidence>
<feature type="transmembrane region" description="Helical" evidence="5">
    <location>
        <begin position="186"/>
        <end position="205"/>
    </location>
</feature>
<comment type="subcellular location">
    <subcellularLocation>
        <location evidence="5">Cell membrane</location>
        <topology evidence="5">Multi-pass membrane protein</topology>
    </subcellularLocation>
    <subcellularLocation>
        <location evidence="1">Membrane</location>
        <topology evidence="1">Multi-pass membrane protein</topology>
    </subcellularLocation>
</comment>
<dbReference type="InterPro" id="IPR051598">
    <property type="entry name" value="TSUP/Inactive_protease-like"/>
</dbReference>
<dbReference type="STRING" id="1046627.BZARG_1750"/>
<evidence type="ECO:0000313" key="6">
    <source>
        <dbReference type="EMBL" id="EGV43323.1"/>
    </source>
</evidence>
<keyword evidence="4 5" id="KW-0472">Membrane</keyword>
<evidence type="ECO:0000256" key="3">
    <source>
        <dbReference type="ARBA" id="ARBA00022989"/>
    </source>
</evidence>
<dbReference type="PANTHER" id="PTHR43701:SF2">
    <property type="entry name" value="MEMBRANE TRANSPORTER PROTEIN YJNA-RELATED"/>
    <property type="match status" value="1"/>
</dbReference>
<sequence length="270" mass="30029">MELFEILGYLSALFLGVFIGLIGVGGFILAVPVLAYLFLFNEKVTTAYALFIVGITSLITGLQQNRKGLVDWRTAIFFGLPAIIGSILVRRYLIPALPVIMFTITDYKFTTRMLIFGIFSILMIPAAFSIWKERNETSYCTLVSYNYKGILIQGFLIGGITGLFGVGGSFLIIPALVMLANIQIKVAVATSFIVIAMNALFGFFIGDVMTMIIDWKFLASFTSISVIGVFIGIYLNDFVNVRKIRKGFGYFVFVLAFFIFYLEILSKSLL</sequence>
<evidence type="ECO:0000256" key="2">
    <source>
        <dbReference type="ARBA" id="ARBA00022692"/>
    </source>
</evidence>
<feature type="transmembrane region" description="Helical" evidence="5">
    <location>
        <begin position="75"/>
        <end position="93"/>
    </location>
</feature>
<evidence type="ECO:0000256" key="5">
    <source>
        <dbReference type="RuleBase" id="RU363041"/>
    </source>
</evidence>
<comment type="similarity">
    <text evidence="5">Belongs to the 4-toluene sulfonate uptake permease (TSUP) (TC 2.A.102) family.</text>
</comment>
<keyword evidence="2 5" id="KW-0812">Transmembrane</keyword>
<feature type="transmembrane region" description="Helical" evidence="5">
    <location>
        <begin position="46"/>
        <end position="63"/>
    </location>
</feature>
<dbReference type="EMBL" id="AFXZ01000029">
    <property type="protein sequence ID" value="EGV43323.1"/>
    <property type="molecule type" value="Genomic_DNA"/>
</dbReference>
<dbReference type="GO" id="GO:0005886">
    <property type="term" value="C:plasma membrane"/>
    <property type="evidence" value="ECO:0007669"/>
    <property type="project" value="UniProtKB-SubCell"/>
</dbReference>
<proteinExistence type="inferred from homology"/>
<name>G2EDT4_9FLAO</name>
<feature type="transmembrane region" description="Helical" evidence="5">
    <location>
        <begin position="247"/>
        <end position="264"/>
    </location>
</feature>
<dbReference type="RefSeq" id="WP_008637246.1">
    <property type="nucleotide sequence ID" value="NZ_AFXZ01000029.1"/>
</dbReference>
<dbReference type="PANTHER" id="PTHR43701">
    <property type="entry name" value="MEMBRANE TRANSPORTER PROTEIN MJ0441-RELATED"/>
    <property type="match status" value="1"/>
</dbReference>